<keyword evidence="3" id="KW-1185">Reference proteome</keyword>
<reference evidence="3" key="1">
    <citation type="journal article" date="2019" name="Int. J. Syst. Evol. Microbiol.">
        <title>The Global Catalogue of Microorganisms (GCM) 10K type strain sequencing project: providing services to taxonomists for standard genome sequencing and annotation.</title>
        <authorList>
            <consortium name="The Broad Institute Genomics Platform"/>
            <consortium name="The Broad Institute Genome Sequencing Center for Infectious Disease"/>
            <person name="Wu L."/>
            <person name="Ma J."/>
        </authorList>
    </citation>
    <scope>NUCLEOTIDE SEQUENCE [LARGE SCALE GENOMIC DNA]</scope>
    <source>
        <strain evidence="3">CCUG 56401</strain>
    </source>
</reference>
<comment type="caution">
    <text evidence="2">The sequence shown here is derived from an EMBL/GenBank/DDBJ whole genome shotgun (WGS) entry which is preliminary data.</text>
</comment>
<gene>
    <name evidence="2" type="ORF">ACFQ16_17210</name>
</gene>
<organism evidence="2 3">
    <name type="scientific">Saccharopolyspora rosea</name>
    <dbReference type="NCBI Taxonomy" id="524884"/>
    <lineage>
        <taxon>Bacteria</taxon>
        <taxon>Bacillati</taxon>
        <taxon>Actinomycetota</taxon>
        <taxon>Actinomycetes</taxon>
        <taxon>Pseudonocardiales</taxon>
        <taxon>Pseudonocardiaceae</taxon>
        <taxon>Saccharopolyspora</taxon>
    </lineage>
</organism>
<evidence type="ECO:0000256" key="1">
    <source>
        <dbReference type="SAM" id="Phobius"/>
    </source>
</evidence>
<keyword evidence="1" id="KW-0472">Membrane</keyword>
<accession>A0ABW3FUL4</accession>
<evidence type="ECO:0000313" key="3">
    <source>
        <dbReference type="Proteomes" id="UP001597018"/>
    </source>
</evidence>
<feature type="transmembrane region" description="Helical" evidence="1">
    <location>
        <begin position="48"/>
        <end position="65"/>
    </location>
</feature>
<protein>
    <submittedName>
        <fullName evidence="2">Uncharacterized protein</fullName>
    </submittedName>
</protein>
<dbReference type="EMBL" id="JBHTIW010000013">
    <property type="protein sequence ID" value="MFD0921484.1"/>
    <property type="molecule type" value="Genomic_DNA"/>
</dbReference>
<keyword evidence="1" id="KW-0812">Transmembrane</keyword>
<feature type="transmembrane region" description="Helical" evidence="1">
    <location>
        <begin position="24"/>
        <end position="42"/>
    </location>
</feature>
<evidence type="ECO:0000313" key="2">
    <source>
        <dbReference type="EMBL" id="MFD0921484.1"/>
    </source>
</evidence>
<dbReference type="RefSeq" id="WP_263248625.1">
    <property type="nucleotide sequence ID" value="NZ_BAABLT010000029.1"/>
</dbReference>
<dbReference type="Proteomes" id="UP001597018">
    <property type="component" value="Unassembled WGS sequence"/>
</dbReference>
<name>A0ABW3FUL4_9PSEU</name>
<sequence>MSSDEPVPLDLLDRATVRTRGRNVAIAGLVVAAALGGVVGLFAGPVGFGSTVAAVGLPLVLLAWTESRKTLRLSGTEVSARALGTRVVDLRTAERLEVFVTDMRGARTVNLLVAGPPQGRAISVALAMYAGTGGRELGVYALRRLADALATAPDTRSLVLSELIVAQLRAEARGDAPPDRPLYRLASLAPQGRMAQKLSPDAVARFVAALDR</sequence>
<proteinExistence type="predicted"/>
<keyword evidence="1" id="KW-1133">Transmembrane helix</keyword>